<dbReference type="OrthoDB" id="2216447at2"/>
<gene>
    <name evidence="2" type="ORF">SAMN02745190_01808</name>
</gene>
<dbReference type="RefSeq" id="WP_094756570.1">
    <property type="nucleotide sequence ID" value="NZ_FQUG01000006.1"/>
</dbReference>
<evidence type="ECO:0008006" key="4">
    <source>
        <dbReference type="Google" id="ProtNLM"/>
    </source>
</evidence>
<reference evidence="2 3" key="1">
    <citation type="submission" date="2016-11" db="EMBL/GenBank/DDBJ databases">
        <authorList>
            <person name="Jaros S."/>
            <person name="Januszkiewicz K."/>
            <person name="Wedrychowicz H."/>
        </authorList>
    </citation>
    <scope>NUCLEOTIDE SEQUENCE [LARGE SCALE GENOMIC DNA]</scope>
    <source>
        <strain evidence="2 3">DSM 10502</strain>
    </source>
</reference>
<sequence length="374" mass="43940">MKKTHSGKKKLNNIILSLLDKIDQLPDGTEISISGLVNSIYGFIDYKDDFYNYKDFSLSEKEYFELTRLLLKKANHYGIRIYSTEDDDIACGTGLPFHCSFVIKHLRKKNNNLLTLPEQNELKHEVEKLRTEISMLVLERDELRYVECRNLETAYMLAVGALEHKAYETQCHMLRLKRKIEMIQAKRNRQEKIILSQIEQALDEEFSEYQKKLNEQIEKMNQAIEHSHGKFLSDEETNEFKKLYRSIVKILHPDLHPDLSDAQKRLFQNAVQAYQNGDLETLRLIHTMSEDESPSDDKADTSTALYRQKESLEKALAAIKKEITVIKSEFPYTMKAFLADQRKIEEKKQELNAVIRQYQDMIGYYQERLSKLVR</sequence>
<evidence type="ECO:0000313" key="3">
    <source>
        <dbReference type="Proteomes" id="UP000184404"/>
    </source>
</evidence>
<feature type="coiled-coil region" evidence="1">
    <location>
        <begin position="173"/>
        <end position="226"/>
    </location>
</feature>
<accession>A0A1M4YMG9</accession>
<keyword evidence="1" id="KW-0175">Coiled coil</keyword>
<feature type="coiled-coil region" evidence="1">
    <location>
        <begin position="302"/>
        <end position="361"/>
    </location>
</feature>
<protein>
    <recommendedName>
        <fullName evidence="4">DnaJ domain-containing protein</fullName>
    </recommendedName>
</protein>
<evidence type="ECO:0000256" key="1">
    <source>
        <dbReference type="SAM" id="Coils"/>
    </source>
</evidence>
<name>A0A1M4YMG9_9FIRM</name>
<dbReference type="STRING" id="1123243.SAMN02745190_01808"/>
<dbReference type="AlphaFoldDB" id="A0A1M4YMG9"/>
<dbReference type="EMBL" id="FQUG01000006">
    <property type="protein sequence ID" value="SHF06941.1"/>
    <property type="molecule type" value="Genomic_DNA"/>
</dbReference>
<keyword evidence="3" id="KW-1185">Reference proteome</keyword>
<proteinExistence type="predicted"/>
<organism evidence="2 3">
    <name type="scientific">Schwartzia succinivorans DSM 10502</name>
    <dbReference type="NCBI Taxonomy" id="1123243"/>
    <lineage>
        <taxon>Bacteria</taxon>
        <taxon>Bacillati</taxon>
        <taxon>Bacillota</taxon>
        <taxon>Negativicutes</taxon>
        <taxon>Selenomonadales</taxon>
        <taxon>Selenomonadaceae</taxon>
        <taxon>Schwartzia</taxon>
    </lineage>
</organism>
<evidence type="ECO:0000313" key="2">
    <source>
        <dbReference type="EMBL" id="SHF06941.1"/>
    </source>
</evidence>
<dbReference type="Proteomes" id="UP000184404">
    <property type="component" value="Unassembled WGS sequence"/>
</dbReference>